<feature type="compositionally biased region" description="Basic and acidic residues" evidence="1">
    <location>
        <begin position="62"/>
        <end position="73"/>
    </location>
</feature>
<evidence type="ECO:0000313" key="3">
    <source>
        <dbReference type="Proteomes" id="UP001177670"/>
    </source>
</evidence>
<keyword evidence="3" id="KW-1185">Reference proteome</keyword>
<protein>
    <submittedName>
        <fullName evidence="2">Uncharacterized protein</fullName>
    </submittedName>
</protein>
<dbReference type="Proteomes" id="UP001177670">
    <property type="component" value="Unassembled WGS sequence"/>
</dbReference>
<feature type="compositionally biased region" description="Basic and acidic residues" evidence="1">
    <location>
        <begin position="124"/>
        <end position="142"/>
    </location>
</feature>
<reference evidence="2" key="1">
    <citation type="submission" date="2021-10" db="EMBL/GenBank/DDBJ databases">
        <title>Melipona bicolor Genome sequencing and assembly.</title>
        <authorList>
            <person name="Araujo N.S."/>
            <person name="Arias M.C."/>
        </authorList>
    </citation>
    <scope>NUCLEOTIDE SEQUENCE</scope>
    <source>
        <strain evidence="2">USP_2M_L1-L4_2017</strain>
        <tissue evidence="2">Whole body</tissue>
    </source>
</reference>
<gene>
    <name evidence="2" type="ORF">K0M31_014702</name>
</gene>
<evidence type="ECO:0000256" key="1">
    <source>
        <dbReference type="SAM" id="MobiDB-lite"/>
    </source>
</evidence>
<proteinExistence type="predicted"/>
<dbReference type="EMBL" id="JAHYIQ010000040">
    <property type="protein sequence ID" value="KAK1118934.1"/>
    <property type="molecule type" value="Genomic_DNA"/>
</dbReference>
<name>A0AA40KG61_9HYME</name>
<sequence length="142" mass="16788">MLLDVRTTRAFERNRRVPNYAPKSRSVAKRRDHCSSIKEREEKEEEEENKPASLTRSTKRFNVKDLPSDDCQPREKKKYLAHYHAIINGRNAFLLYERTLRSIGIHVLGIILYDTMTRVRRRMHGETSDGSEIDRKREELSS</sequence>
<accession>A0AA40KG61</accession>
<feature type="region of interest" description="Disordered" evidence="1">
    <location>
        <begin position="13"/>
        <end position="73"/>
    </location>
</feature>
<organism evidence="2 3">
    <name type="scientific">Melipona bicolor</name>
    <dbReference type="NCBI Taxonomy" id="60889"/>
    <lineage>
        <taxon>Eukaryota</taxon>
        <taxon>Metazoa</taxon>
        <taxon>Ecdysozoa</taxon>
        <taxon>Arthropoda</taxon>
        <taxon>Hexapoda</taxon>
        <taxon>Insecta</taxon>
        <taxon>Pterygota</taxon>
        <taxon>Neoptera</taxon>
        <taxon>Endopterygota</taxon>
        <taxon>Hymenoptera</taxon>
        <taxon>Apocrita</taxon>
        <taxon>Aculeata</taxon>
        <taxon>Apoidea</taxon>
        <taxon>Anthophila</taxon>
        <taxon>Apidae</taxon>
        <taxon>Melipona</taxon>
    </lineage>
</organism>
<comment type="caution">
    <text evidence="2">The sequence shown here is derived from an EMBL/GenBank/DDBJ whole genome shotgun (WGS) entry which is preliminary data.</text>
</comment>
<dbReference type="AlphaFoldDB" id="A0AA40KG61"/>
<evidence type="ECO:0000313" key="2">
    <source>
        <dbReference type="EMBL" id="KAK1118934.1"/>
    </source>
</evidence>
<feature type="region of interest" description="Disordered" evidence="1">
    <location>
        <begin position="123"/>
        <end position="142"/>
    </location>
</feature>